<feature type="transmembrane region" description="Helical" evidence="13">
    <location>
        <begin position="912"/>
        <end position="936"/>
    </location>
</feature>
<dbReference type="InterPro" id="IPR056264">
    <property type="entry name" value="R2_ABCA1-4-like"/>
</dbReference>
<feature type="transmembrane region" description="Helical" evidence="13">
    <location>
        <begin position="372"/>
        <end position="392"/>
    </location>
</feature>
<evidence type="ECO:0000256" key="6">
    <source>
        <dbReference type="ARBA" id="ARBA00022840"/>
    </source>
</evidence>
<dbReference type="GO" id="GO:0016020">
    <property type="term" value="C:membrane"/>
    <property type="evidence" value="ECO:0007669"/>
    <property type="project" value="InterPro"/>
</dbReference>
<feature type="transmembrane region" description="Helical" evidence="13">
    <location>
        <begin position="1238"/>
        <end position="1258"/>
    </location>
</feature>
<evidence type="ECO:0000313" key="15">
    <source>
        <dbReference type="Ensembl" id="ENSOCUP00000029891.1"/>
    </source>
</evidence>
<dbReference type="InterPro" id="IPR027417">
    <property type="entry name" value="P-loop_NTPase"/>
</dbReference>
<comment type="subcellular location">
    <subcellularLocation>
        <location evidence="1">Endomembrane system</location>
        <topology evidence="1">Multi-pass membrane protein</topology>
    </subcellularLocation>
</comment>
<evidence type="ECO:0000256" key="12">
    <source>
        <dbReference type="SAM" id="MobiDB-lite"/>
    </source>
</evidence>
<feature type="transmembrane region" description="Helical" evidence="13">
    <location>
        <begin position="262"/>
        <end position="281"/>
    </location>
</feature>
<keyword evidence="4" id="KW-0677">Repeat</keyword>
<dbReference type="InterPro" id="IPR017871">
    <property type="entry name" value="ABC_transporter-like_CS"/>
</dbReference>
<feature type="transmembrane region" description="Helical" evidence="13">
    <location>
        <begin position="1298"/>
        <end position="1322"/>
    </location>
</feature>
<dbReference type="SMART" id="SM00382">
    <property type="entry name" value="AAA"/>
    <property type="match status" value="2"/>
</dbReference>
<organism evidence="15 16">
    <name type="scientific">Oryctolagus cuniculus</name>
    <name type="common">Rabbit</name>
    <dbReference type="NCBI Taxonomy" id="9986"/>
    <lineage>
        <taxon>Eukaryota</taxon>
        <taxon>Metazoa</taxon>
        <taxon>Chordata</taxon>
        <taxon>Craniata</taxon>
        <taxon>Vertebrata</taxon>
        <taxon>Euteleostomi</taxon>
        <taxon>Mammalia</taxon>
        <taxon>Eutheria</taxon>
        <taxon>Euarchontoglires</taxon>
        <taxon>Glires</taxon>
        <taxon>Lagomorpha</taxon>
        <taxon>Leporidae</taxon>
        <taxon>Oryctolagus</taxon>
    </lineage>
</organism>
<dbReference type="Bgee" id="ENSOCUG00000026939">
    <property type="expression patterns" value="Expressed in testis and 3 other cell types or tissues"/>
</dbReference>
<dbReference type="GO" id="GO:0006638">
    <property type="term" value="P:neutral lipid metabolic process"/>
    <property type="evidence" value="ECO:0007669"/>
    <property type="project" value="Ensembl"/>
</dbReference>
<dbReference type="GO" id="GO:0140359">
    <property type="term" value="F:ABC-type transporter activity"/>
    <property type="evidence" value="ECO:0007669"/>
    <property type="project" value="InterPro"/>
</dbReference>
<dbReference type="InterPro" id="IPR003593">
    <property type="entry name" value="AAA+_ATPase"/>
</dbReference>
<feature type="transmembrane region" description="Helical" evidence="13">
    <location>
        <begin position="443"/>
        <end position="465"/>
    </location>
</feature>
<dbReference type="GO" id="GO:0005783">
    <property type="term" value="C:endoplasmic reticulum"/>
    <property type="evidence" value="ECO:0007669"/>
    <property type="project" value="Ensembl"/>
</dbReference>
<dbReference type="Pfam" id="PF12698">
    <property type="entry name" value="ABC2_membrane_3"/>
    <property type="match status" value="2"/>
</dbReference>
<evidence type="ECO:0000256" key="11">
    <source>
        <dbReference type="ARBA" id="ARBA00050894"/>
    </source>
</evidence>
<keyword evidence="9 13" id="KW-0472">Membrane</keyword>
<evidence type="ECO:0000256" key="8">
    <source>
        <dbReference type="ARBA" id="ARBA00023055"/>
    </source>
</evidence>
<dbReference type="Gene3D" id="3.40.50.300">
    <property type="entry name" value="P-loop containing nucleotide triphosphate hydrolases"/>
    <property type="match status" value="2"/>
</dbReference>
<dbReference type="InParanoid" id="A0A5F9CA42"/>
<dbReference type="InterPro" id="IPR003439">
    <property type="entry name" value="ABC_transporter-like_ATP-bd"/>
</dbReference>
<feature type="transmembrane region" description="Helical" evidence="13">
    <location>
        <begin position="22"/>
        <end position="42"/>
    </location>
</feature>
<feature type="transmembrane region" description="Helical" evidence="13">
    <location>
        <begin position="1200"/>
        <end position="1218"/>
    </location>
</feature>
<dbReference type="FunFam" id="3.40.50.300:FF:000327">
    <property type="entry name" value="ATP-binding cassette sub-family A member 3"/>
    <property type="match status" value="1"/>
</dbReference>
<dbReference type="SUPFAM" id="SSF52540">
    <property type="entry name" value="P-loop containing nucleoside triphosphate hydrolases"/>
    <property type="match status" value="2"/>
</dbReference>
<dbReference type="PaxDb" id="9986-ENSOCUP00000022155"/>
<feature type="compositionally biased region" description="Pro residues" evidence="12">
    <location>
        <begin position="1699"/>
        <end position="1715"/>
    </location>
</feature>
<keyword evidence="3 13" id="KW-0812">Transmembrane</keyword>
<keyword evidence="10" id="KW-0325">Glycoprotein</keyword>
<dbReference type="Ensembl" id="ENSOCUT00000040927.1">
    <property type="protein sequence ID" value="ENSOCUP00000029891.1"/>
    <property type="gene ID" value="ENSOCUG00000026939.3"/>
</dbReference>
<keyword evidence="5" id="KW-0547">Nucleotide-binding</keyword>
<evidence type="ECO:0000256" key="13">
    <source>
        <dbReference type="SAM" id="Phobius"/>
    </source>
</evidence>
<evidence type="ECO:0000313" key="16">
    <source>
        <dbReference type="Proteomes" id="UP000001811"/>
    </source>
</evidence>
<feature type="transmembrane region" description="Helical" evidence="13">
    <location>
        <begin position="1129"/>
        <end position="1156"/>
    </location>
</feature>
<dbReference type="GO" id="GO:0016887">
    <property type="term" value="F:ATP hydrolysis activity"/>
    <property type="evidence" value="ECO:0007669"/>
    <property type="project" value="InterPro"/>
</dbReference>
<evidence type="ECO:0000259" key="14">
    <source>
        <dbReference type="PROSITE" id="PS50893"/>
    </source>
</evidence>
<dbReference type="FunFam" id="3.40.50.300:FF:000465">
    <property type="entry name" value="ATP-binding cassette, sub-family A (ABC1), member 3"/>
    <property type="match status" value="1"/>
</dbReference>
<keyword evidence="2" id="KW-0813">Transport</keyword>
<feature type="transmembrane region" description="Helical" evidence="13">
    <location>
        <begin position="1089"/>
        <end position="1108"/>
    </location>
</feature>
<dbReference type="Proteomes" id="UP000001811">
    <property type="component" value="Unplaced"/>
</dbReference>
<dbReference type="Pfam" id="PF00005">
    <property type="entry name" value="ABC_tran"/>
    <property type="match status" value="2"/>
</dbReference>
<keyword evidence="16" id="KW-1185">Reference proteome</keyword>
<dbReference type="FunCoup" id="A0A5F9CA42">
    <property type="interactions" value="169"/>
</dbReference>
<evidence type="ECO:0000256" key="3">
    <source>
        <dbReference type="ARBA" id="ARBA00022692"/>
    </source>
</evidence>
<protein>
    <recommendedName>
        <fullName evidence="14">ABC transporter domain-containing protein</fullName>
    </recommendedName>
</protein>
<reference evidence="15 16" key="1">
    <citation type="journal article" date="2011" name="Nature">
        <title>A high-resolution map of human evolutionary constraint using 29 mammals.</title>
        <authorList>
            <person name="Lindblad-Toh K."/>
            <person name="Garber M."/>
            <person name="Zuk O."/>
            <person name="Lin M.F."/>
            <person name="Parker B.J."/>
            <person name="Washietl S."/>
            <person name="Kheradpour P."/>
            <person name="Ernst J."/>
            <person name="Jordan G."/>
            <person name="Mauceli E."/>
            <person name="Ward L.D."/>
            <person name="Lowe C.B."/>
            <person name="Holloway A.K."/>
            <person name="Clamp M."/>
            <person name="Gnerre S."/>
            <person name="Alfoldi J."/>
            <person name="Beal K."/>
            <person name="Chang J."/>
            <person name="Clawson H."/>
            <person name="Cuff J."/>
            <person name="Di Palma F."/>
            <person name="Fitzgerald S."/>
            <person name="Flicek P."/>
            <person name="Guttman M."/>
            <person name="Hubisz M.J."/>
            <person name="Jaffe D.B."/>
            <person name="Jungreis I."/>
            <person name="Kent W.J."/>
            <person name="Kostka D."/>
            <person name="Lara M."/>
            <person name="Martins A.L."/>
            <person name="Massingham T."/>
            <person name="Moltke I."/>
            <person name="Raney B.J."/>
            <person name="Rasmussen M.D."/>
            <person name="Robinson J."/>
            <person name="Stark A."/>
            <person name="Vilella A.J."/>
            <person name="Wen J."/>
            <person name="Xie X."/>
            <person name="Zody M.C."/>
            <person name="Baldwin J."/>
            <person name="Bloom T."/>
            <person name="Chin C.W."/>
            <person name="Heiman D."/>
            <person name="Nicol R."/>
            <person name="Nusbaum C."/>
            <person name="Young S."/>
            <person name="Wilkinson J."/>
            <person name="Worley K.C."/>
            <person name="Kovar C.L."/>
            <person name="Muzny D.M."/>
            <person name="Gibbs R.A."/>
            <person name="Cree A."/>
            <person name="Dihn H.H."/>
            <person name="Fowler G."/>
            <person name="Jhangiani S."/>
            <person name="Joshi V."/>
            <person name="Lee S."/>
            <person name="Lewis L.R."/>
            <person name="Nazareth L.V."/>
            <person name="Okwuonu G."/>
            <person name="Santibanez J."/>
            <person name="Warren W.C."/>
            <person name="Mardis E.R."/>
            <person name="Weinstock G.M."/>
            <person name="Wilson R.K."/>
            <person name="Delehaunty K."/>
            <person name="Dooling D."/>
            <person name="Fronik C."/>
            <person name="Fulton L."/>
            <person name="Fulton B."/>
            <person name="Graves T."/>
            <person name="Minx P."/>
            <person name="Sodergren E."/>
            <person name="Birney E."/>
            <person name="Margulies E.H."/>
            <person name="Herrero J."/>
            <person name="Green E.D."/>
            <person name="Haussler D."/>
            <person name="Siepel A."/>
            <person name="Goldman N."/>
            <person name="Pollard K.S."/>
            <person name="Pedersen J.S."/>
            <person name="Lander E.S."/>
            <person name="Kellis M."/>
        </authorList>
    </citation>
    <scope>NUCLEOTIDE SEQUENCE [LARGE SCALE GENOMIC DNA]</scope>
    <source>
        <strain evidence="16">Thorbecke</strain>
    </source>
</reference>
<evidence type="ECO:0000256" key="4">
    <source>
        <dbReference type="ARBA" id="ARBA00022737"/>
    </source>
</evidence>
<dbReference type="GO" id="GO:0005319">
    <property type="term" value="F:lipid transporter activity"/>
    <property type="evidence" value="ECO:0007669"/>
    <property type="project" value="TreeGrafter"/>
</dbReference>
<feature type="domain" description="ABC transporter" evidence="14">
    <location>
        <begin position="1372"/>
        <end position="1605"/>
    </location>
</feature>
<sequence length="1787" mass="201068">MAVFQRLKLLLWKNFILKKRKTVVTVLEILMPFLFSAIILYLRFNSVPRRRPASNYSAFDVNSLPELFFNYPQKSRLQLAYIPSQSEAVKAVTERVEQDFDVELEVLGFSSVPVFENYIIKDHKAFYILTGIVFHHRFNDSNDPLPLEVQYSLRFSYIQRNFLPLRHLFILQNDPEGWCTSFLYPPNPLQEPRMYKQADGGSPGYNREGFLAIQHAVDKAVMWHHAHNTAADMFGSLSVLLKRFPYGPFIQDRFFLVLQNEFPLLLMLSFICVELVIINSISLEKEKKLKEYMCMMGLDNWLHWVAWFIMFFISVCIAVFVMTILFCIEVNGVAVFTSSDPILIFVFLMCFAIATIFFAFMVSTFFQRAHVGTAVGGIFFFLTYLPYLYLTFNYQQRSHLQKILFCLLSNVAMALGVRFISVLEAEGLGVQWKDVGSVRGEFNFTHVLLMLLLDSSLYCLVAWYVEAVFPGKFGTPKPWYFFAMPSYWRGKPAPVTQTRLAVGVPEKSVTGKVLQEEPTDLMKGIEIQQLYKVFYKGRSEHIAVKGLTVNLYRGQITVLLGHNGAGKTMTCWMLTGLIPCSGGKAYINGYEISQDMAQIRKSMGWCPQHDILFDNLTVAEHLSFYAQLKGLSPHKCPEEVKQMLHVLSLEDKRDSRCRFLSGGMKRKLSIGIALIAGSKVLILDEPTSGMDAISRRAVWDLLQQQKSDRTILLTTHFMDEADLLGDRIAIMAKGELQCCGSPLFLKQKYGAGYYITLLKTPRCNTEALSHLMYHHIPNAVLESSAGEEVIFILPRESVHRYVFESLFNDLELKQAELGIASFGASVTTMEDVFIRVCTLADSSVNLPGSKRSSLRPHPLVSRVPVDRIKHIHSRIYSIHSGLPIRLNTGFRLLCQQFLAMLLKKAMHSWRGWMLMLSMQVLVPLLVIVLSLFLFSFKERSMASVPLALTLKAYGRTVVPFSVPQNPRLDPQLSERFADMLVAQGQVPLEVPGSLETFLLKKAKEEPENFNKFYLVAASFKDDGNQTIVTALFNNQAYHSPALALSLVDNFLFKLLSGNRASIITSNHPQPQSETEISESVLYQGPKGHYLVVNLLFGIAFLSSSFSILTVRERRIKAKHIQFVSGVYLWAYWLSALLWDLISFLVPTLLMVVVFLYYNEEVFTHRGNILALVLMLILYGWAIIPLIYIISFSFESASHACVKLVVMLTFLSIGPIMLVTVTAEQDLGYEAISENLDHAFLALPGHCLGMAFCNLYYNFELQRFCSVKNLSQTECNEASEKYVVQKNIYAWESLGIGKYLTALAISGPVYIILLFLIETSAFWTLKARLSDFCGKPSLVMPLNVPSAPEDQDVAKEAETIKMHLEKLCKKNPLVVKEVSKVYENKVPVVAVNKVSFTVQAKECFGLLGLNGAGKTSIFKMLAGEKPITSGEAFVRGISISSDLERVRKWIGYCPQFDALLNFMTGRETLVMYSRIRGIPECHISTCVDQILEDLVLYMDADKLVKTYSGGNKRKLSTGIALLGEPAVIFLDEPSTGMDPVARRLLWDTVARARESGKAVVITSHSMEECEALCTRLAIMVQGQFKCLGSPQHLKSKFGSGYSLQAKVRSRGQQEALRDFKAFVDLTFPGSVLEDEHQGMVHYHLPGHNLSWAKVFGLLEAAKNEYQLDDYSVSQVSLEDIFLSVAYPMYRTQGQDQRGQTPPPPRSSAPPPAPGTPRAPSTAPSRPDSPSGAAHPAARPADRDTVRSPDHRLPGRPAKPPPGPRGQQSPSRPGAAWGLPWRRRGPESA</sequence>
<keyword evidence="8" id="KW-0445">Lipid transport</keyword>
<evidence type="ECO:0000256" key="5">
    <source>
        <dbReference type="ARBA" id="ARBA00022741"/>
    </source>
</evidence>
<comment type="catalytic activity">
    <reaction evidence="11">
        <text>cholesterol(in) + ATP + H2O = cholesterol(out) + ADP + phosphate + H(+)</text>
        <dbReference type="Rhea" id="RHEA:39051"/>
        <dbReference type="ChEBI" id="CHEBI:15377"/>
        <dbReference type="ChEBI" id="CHEBI:15378"/>
        <dbReference type="ChEBI" id="CHEBI:16113"/>
        <dbReference type="ChEBI" id="CHEBI:30616"/>
        <dbReference type="ChEBI" id="CHEBI:43474"/>
        <dbReference type="ChEBI" id="CHEBI:456216"/>
    </reaction>
    <physiologicalReaction direction="left-to-right" evidence="11">
        <dbReference type="Rhea" id="RHEA:39052"/>
    </physiologicalReaction>
</comment>
<reference evidence="15" key="3">
    <citation type="submission" date="2025-09" db="UniProtKB">
        <authorList>
            <consortium name="Ensembl"/>
        </authorList>
    </citation>
    <scope>IDENTIFICATION</scope>
    <source>
        <strain evidence="15">Thorbecke</strain>
    </source>
</reference>
<feature type="transmembrane region" description="Helical" evidence="13">
    <location>
        <begin position="301"/>
        <end position="330"/>
    </location>
</feature>
<feature type="region of interest" description="Disordered" evidence="12">
    <location>
        <begin position="1691"/>
        <end position="1787"/>
    </location>
</feature>
<keyword evidence="7 13" id="KW-1133">Transmembrane helix</keyword>
<dbReference type="CDD" id="cd03263">
    <property type="entry name" value="ABC_subfamily_A"/>
    <property type="match status" value="2"/>
</dbReference>
<name>A0A5F9CA42_RABIT</name>
<dbReference type="PANTHER" id="PTHR19229:SF117">
    <property type="entry name" value="ATP-BINDING CASSETTE SUB-FAMILY A MEMBER 17"/>
    <property type="match status" value="1"/>
</dbReference>
<feature type="compositionally biased region" description="Basic and acidic residues" evidence="12">
    <location>
        <begin position="1738"/>
        <end position="1751"/>
    </location>
</feature>
<accession>A0A5F9CA42</accession>
<evidence type="ECO:0000256" key="7">
    <source>
        <dbReference type="ARBA" id="ARBA00022989"/>
    </source>
</evidence>
<dbReference type="InterPro" id="IPR013525">
    <property type="entry name" value="ABC2_TM"/>
</dbReference>
<reference evidence="15" key="2">
    <citation type="submission" date="2025-08" db="UniProtKB">
        <authorList>
            <consortium name="Ensembl"/>
        </authorList>
    </citation>
    <scope>IDENTIFICATION</scope>
    <source>
        <strain evidence="15">Thorbecke</strain>
    </source>
</reference>
<proteinExistence type="predicted"/>
<evidence type="ECO:0000256" key="10">
    <source>
        <dbReference type="ARBA" id="ARBA00023180"/>
    </source>
</evidence>
<feature type="transmembrane region" description="Helical" evidence="13">
    <location>
        <begin position="1168"/>
        <end position="1188"/>
    </location>
</feature>
<dbReference type="PROSITE" id="PS50893">
    <property type="entry name" value="ABC_TRANSPORTER_2"/>
    <property type="match status" value="2"/>
</dbReference>
<feature type="transmembrane region" description="Helical" evidence="13">
    <location>
        <begin position="404"/>
        <end position="423"/>
    </location>
</feature>
<evidence type="ECO:0000256" key="2">
    <source>
        <dbReference type="ARBA" id="ARBA00022448"/>
    </source>
</evidence>
<dbReference type="SMR" id="A0A5F9CA42"/>
<feature type="transmembrane region" description="Helical" evidence="13">
    <location>
        <begin position="342"/>
        <end position="366"/>
    </location>
</feature>
<dbReference type="GeneTree" id="ENSGT00940000163933"/>
<evidence type="ECO:0000256" key="9">
    <source>
        <dbReference type="ARBA" id="ARBA00023136"/>
    </source>
</evidence>
<dbReference type="GO" id="GO:0005524">
    <property type="term" value="F:ATP binding"/>
    <property type="evidence" value="ECO:0007669"/>
    <property type="project" value="UniProtKB-KW"/>
</dbReference>
<evidence type="ECO:0000256" key="1">
    <source>
        <dbReference type="ARBA" id="ARBA00004127"/>
    </source>
</evidence>
<dbReference type="InterPro" id="IPR026082">
    <property type="entry name" value="ABCA"/>
</dbReference>
<dbReference type="PANTHER" id="PTHR19229">
    <property type="entry name" value="ATP-BINDING CASSETTE TRANSPORTER SUBFAMILY A ABCA"/>
    <property type="match status" value="1"/>
</dbReference>
<dbReference type="Pfam" id="PF23321">
    <property type="entry name" value="R1_ABCA1"/>
    <property type="match status" value="1"/>
</dbReference>
<keyword evidence="6" id="KW-0067">ATP-binding</keyword>
<feature type="domain" description="ABC transporter" evidence="14">
    <location>
        <begin position="525"/>
        <end position="758"/>
    </location>
</feature>
<dbReference type="PROSITE" id="PS00211">
    <property type="entry name" value="ABC_TRANSPORTER_1"/>
    <property type="match status" value="1"/>
</dbReference>